<feature type="domain" description="SDH C-terminal" evidence="5">
    <location>
        <begin position="252"/>
        <end position="280"/>
    </location>
</feature>
<dbReference type="Pfam" id="PF08501">
    <property type="entry name" value="Shikimate_dh_N"/>
    <property type="match status" value="1"/>
</dbReference>
<dbReference type="InterPro" id="IPR046346">
    <property type="entry name" value="Aminoacid_DH-like_N_sf"/>
</dbReference>
<dbReference type="GO" id="GO:0005829">
    <property type="term" value="C:cytosol"/>
    <property type="evidence" value="ECO:0007669"/>
    <property type="project" value="TreeGrafter"/>
</dbReference>
<dbReference type="EC" id="1.1.1.25" evidence="6"/>
<comment type="pathway">
    <text evidence="1">Metabolic intermediate biosynthesis; chorismate biosynthesis; chorismate from D-erythrose 4-phosphate and phosphoenolpyruvate: step 4/7.</text>
</comment>
<evidence type="ECO:0000313" key="7">
    <source>
        <dbReference type="Proteomes" id="UP000228948"/>
    </source>
</evidence>
<evidence type="ECO:0000256" key="1">
    <source>
        <dbReference type="ARBA" id="ARBA00004871"/>
    </source>
</evidence>
<evidence type="ECO:0000256" key="3">
    <source>
        <dbReference type="ARBA" id="ARBA00023141"/>
    </source>
</evidence>
<dbReference type="KEGG" id="rbg:BG454_02255"/>
<dbReference type="InterPro" id="IPR036291">
    <property type="entry name" value="NAD(P)-bd_dom_sf"/>
</dbReference>
<dbReference type="SUPFAM" id="SSF53223">
    <property type="entry name" value="Aminoacid dehydrogenase-like, N-terminal domain"/>
    <property type="match status" value="1"/>
</dbReference>
<keyword evidence="2 6" id="KW-0560">Oxidoreductase</keyword>
<dbReference type="Pfam" id="PF18317">
    <property type="entry name" value="SDH_C"/>
    <property type="match status" value="1"/>
</dbReference>
<feature type="domain" description="Shikimate dehydrogenase substrate binding N-terminal" evidence="4">
    <location>
        <begin position="15"/>
        <end position="100"/>
    </location>
</feature>
<dbReference type="PANTHER" id="PTHR21089:SF1">
    <property type="entry name" value="BIFUNCTIONAL 3-DEHYDROQUINATE DEHYDRATASE_SHIKIMATE DEHYDROGENASE, CHLOROPLASTIC"/>
    <property type="match status" value="1"/>
</dbReference>
<keyword evidence="3" id="KW-0057">Aromatic amino acid biosynthesis</keyword>
<dbReference type="NCBIfam" id="NF009201">
    <property type="entry name" value="PRK12549.1"/>
    <property type="match status" value="1"/>
</dbReference>
<dbReference type="GO" id="GO:0050661">
    <property type="term" value="F:NADP binding"/>
    <property type="evidence" value="ECO:0007669"/>
    <property type="project" value="TreeGrafter"/>
</dbReference>
<dbReference type="GO" id="GO:0009073">
    <property type="term" value="P:aromatic amino acid family biosynthetic process"/>
    <property type="evidence" value="ECO:0007669"/>
    <property type="project" value="UniProtKB-KW"/>
</dbReference>
<dbReference type="EMBL" id="CP024899">
    <property type="protein sequence ID" value="ATX64802.1"/>
    <property type="molecule type" value="Genomic_DNA"/>
</dbReference>
<dbReference type="InterPro" id="IPR013708">
    <property type="entry name" value="Shikimate_DH-bd_N"/>
</dbReference>
<keyword evidence="3" id="KW-0028">Amino-acid biosynthesis</keyword>
<gene>
    <name evidence="6" type="ORF">BG454_02255</name>
</gene>
<dbReference type="PANTHER" id="PTHR21089">
    <property type="entry name" value="SHIKIMATE DEHYDROGENASE"/>
    <property type="match status" value="1"/>
</dbReference>
<dbReference type="GO" id="GO:0004764">
    <property type="term" value="F:shikimate 3-dehydrogenase (NADP+) activity"/>
    <property type="evidence" value="ECO:0007669"/>
    <property type="project" value="UniProtKB-EC"/>
</dbReference>
<sequence>MDTQAGTKASLLIGLIGAGIAGSRTPAMHEAAARALGLPLVYRRIDLNTHAPIPLPDLLSQLEWMGFDGLNITYPCKQEILPLMDELSQNAQGVSAVNTVVFRNGRRLGHNTDIWGFAEAFRRDLSGVQHRAVLQLGAGGAGAATAFALLGQGVIDLRIYDPMADRSAALAAQLSSQYDPARISVVTDPAQAAMGCDGIVNASPVGMEKLPGLPMPVEALPVGAWVADIIYFPMQTAFITAAKERGSRVMNGAGMALWQAVRAFSLFTDLDPDPDAMRAAFNAALPAPTVQPARMIS</sequence>
<evidence type="ECO:0000259" key="5">
    <source>
        <dbReference type="Pfam" id="PF18317"/>
    </source>
</evidence>
<dbReference type="GO" id="GO:0019632">
    <property type="term" value="P:shikimate metabolic process"/>
    <property type="evidence" value="ECO:0007669"/>
    <property type="project" value="TreeGrafter"/>
</dbReference>
<dbReference type="Gene3D" id="3.40.50.10860">
    <property type="entry name" value="Leucine Dehydrogenase, chain A, domain 1"/>
    <property type="match status" value="1"/>
</dbReference>
<dbReference type="InterPro" id="IPR041121">
    <property type="entry name" value="SDH_C"/>
</dbReference>
<dbReference type="Gene3D" id="3.40.50.720">
    <property type="entry name" value="NAD(P)-binding Rossmann-like Domain"/>
    <property type="match status" value="1"/>
</dbReference>
<evidence type="ECO:0000259" key="4">
    <source>
        <dbReference type="Pfam" id="PF08501"/>
    </source>
</evidence>
<keyword evidence="7" id="KW-1185">Reference proteome</keyword>
<dbReference type="GO" id="GO:0009423">
    <property type="term" value="P:chorismate biosynthetic process"/>
    <property type="evidence" value="ECO:0007669"/>
    <property type="project" value="TreeGrafter"/>
</dbReference>
<dbReference type="Proteomes" id="UP000228948">
    <property type="component" value="Chromosome"/>
</dbReference>
<accession>A0A2K8K5R7</accession>
<dbReference type="CDD" id="cd01065">
    <property type="entry name" value="NAD_bind_Shikimate_DH"/>
    <property type="match status" value="1"/>
</dbReference>
<dbReference type="STRING" id="441209.GCA_001870665_00775"/>
<dbReference type="SUPFAM" id="SSF51735">
    <property type="entry name" value="NAD(P)-binding Rossmann-fold domains"/>
    <property type="match status" value="1"/>
</dbReference>
<dbReference type="OrthoDB" id="9792692at2"/>
<dbReference type="AlphaFoldDB" id="A0A2K8K5R7"/>
<proteinExistence type="predicted"/>
<evidence type="ECO:0000256" key="2">
    <source>
        <dbReference type="ARBA" id="ARBA00023002"/>
    </source>
</evidence>
<evidence type="ECO:0000313" key="6">
    <source>
        <dbReference type="EMBL" id="ATX64802.1"/>
    </source>
</evidence>
<dbReference type="RefSeq" id="WP_071479873.1">
    <property type="nucleotide sequence ID" value="NZ_CP024899.1"/>
</dbReference>
<name>A0A2K8K5R7_9RHOB</name>
<protein>
    <submittedName>
        <fullName evidence="6">Shikimate dehydrogenase</fullName>
        <ecNumber evidence="6">1.1.1.25</ecNumber>
    </submittedName>
</protein>
<reference evidence="6 7" key="1">
    <citation type="submission" date="2017-11" db="EMBL/GenBank/DDBJ databases">
        <title>Revised Sequence and Annotation of the Rhodobaca barguzinensis strain alga05 Genome.</title>
        <authorList>
            <person name="Kopejtka K."/>
            <person name="Tomasch J.M."/>
            <person name="Bunk B."/>
            <person name="Koblizek M."/>
        </authorList>
    </citation>
    <scope>NUCLEOTIDE SEQUENCE [LARGE SCALE GENOMIC DNA]</scope>
    <source>
        <strain evidence="7">alga05</strain>
    </source>
</reference>
<dbReference type="InterPro" id="IPR022893">
    <property type="entry name" value="Shikimate_DH_fam"/>
</dbReference>
<organism evidence="6 7">
    <name type="scientific">Roseinatronobacter bogoriensis subsp. barguzinensis</name>
    <dbReference type="NCBI Taxonomy" id="441209"/>
    <lineage>
        <taxon>Bacteria</taxon>
        <taxon>Pseudomonadati</taxon>
        <taxon>Pseudomonadota</taxon>
        <taxon>Alphaproteobacteria</taxon>
        <taxon>Rhodobacterales</taxon>
        <taxon>Paracoccaceae</taxon>
        <taxon>Roseinatronobacter</taxon>
    </lineage>
</organism>